<accession>A0A1I2UDJ1</accession>
<dbReference type="STRING" id="269670.SAMN02982927_02659"/>
<evidence type="ECO:0000313" key="1">
    <source>
        <dbReference type="EMBL" id="SFG75265.1"/>
    </source>
</evidence>
<dbReference type="AlphaFoldDB" id="A0A1I2UDJ1"/>
<reference evidence="2" key="1">
    <citation type="submission" date="2016-10" db="EMBL/GenBank/DDBJ databases">
        <authorList>
            <person name="Varghese N."/>
            <person name="Submissions S."/>
        </authorList>
    </citation>
    <scope>NUCLEOTIDE SEQUENCE [LARGE SCALE GENOMIC DNA]</scope>
    <source>
        <strain evidence="2">ATCC 700379</strain>
    </source>
</reference>
<gene>
    <name evidence="1" type="ORF">SAMN02982927_02659</name>
</gene>
<organism evidence="1 2">
    <name type="scientific">Sporolactobacillus nakayamae</name>
    <dbReference type="NCBI Taxonomy" id="269670"/>
    <lineage>
        <taxon>Bacteria</taxon>
        <taxon>Bacillati</taxon>
        <taxon>Bacillota</taxon>
        <taxon>Bacilli</taxon>
        <taxon>Bacillales</taxon>
        <taxon>Sporolactobacillaceae</taxon>
        <taxon>Sporolactobacillus</taxon>
    </lineage>
</organism>
<dbReference type="Proteomes" id="UP000198752">
    <property type="component" value="Unassembled WGS sequence"/>
</dbReference>
<keyword evidence="2" id="KW-1185">Reference proteome</keyword>
<name>A0A1I2UDJ1_9BACL</name>
<proteinExistence type="predicted"/>
<dbReference type="EMBL" id="FOOY01000020">
    <property type="protein sequence ID" value="SFG75265.1"/>
    <property type="molecule type" value="Genomic_DNA"/>
</dbReference>
<evidence type="ECO:0000313" key="2">
    <source>
        <dbReference type="Proteomes" id="UP000198752"/>
    </source>
</evidence>
<protein>
    <submittedName>
        <fullName evidence="1">Uncharacterized protein</fullName>
    </submittedName>
</protein>
<sequence>MILKITTKIRKQKLLTPKNELRSFLLRTYALNELKIRKKNAPQISRCYHASAFYGAEI</sequence>